<dbReference type="AlphaFoldDB" id="A0AAD4QAL6"/>
<accession>A0AAD4QAL6</accession>
<keyword evidence="2" id="KW-1185">Reference proteome</keyword>
<dbReference type="Proteomes" id="UP001201163">
    <property type="component" value="Unassembled WGS sequence"/>
</dbReference>
<dbReference type="Gene3D" id="2.100.10.30">
    <property type="entry name" value="Jacalin-like lectin domain"/>
    <property type="match status" value="1"/>
</dbReference>
<gene>
    <name evidence="1" type="ORF">EDB92DRAFT_1818542</name>
</gene>
<name>A0AAD4QAL6_9AGAM</name>
<evidence type="ECO:0000313" key="1">
    <source>
        <dbReference type="EMBL" id="KAH8985672.1"/>
    </source>
</evidence>
<dbReference type="EMBL" id="JAKELL010000061">
    <property type="protein sequence ID" value="KAH8985672.1"/>
    <property type="molecule type" value="Genomic_DNA"/>
</dbReference>
<reference evidence="1" key="1">
    <citation type="submission" date="2022-01" db="EMBL/GenBank/DDBJ databases">
        <title>Comparative genomics reveals a dynamic genome evolution in the ectomycorrhizal milk-cap (Lactarius) mushrooms.</title>
        <authorList>
            <consortium name="DOE Joint Genome Institute"/>
            <person name="Lebreton A."/>
            <person name="Tang N."/>
            <person name="Kuo A."/>
            <person name="LaButti K."/>
            <person name="Drula E."/>
            <person name="Barry K."/>
            <person name="Clum A."/>
            <person name="Lipzen A."/>
            <person name="Mousain D."/>
            <person name="Ng V."/>
            <person name="Wang R."/>
            <person name="Wang X."/>
            <person name="Dai Y."/>
            <person name="Henrissat B."/>
            <person name="Grigoriev I.V."/>
            <person name="Guerin-Laguette A."/>
            <person name="Yu F."/>
            <person name="Martin F.M."/>
        </authorList>
    </citation>
    <scope>NUCLEOTIDE SEQUENCE</scope>
    <source>
        <strain evidence="1">QP</strain>
    </source>
</reference>
<organism evidence="1 2">
    <name type="scientific">Lactarius akahatsu</name>
    <dbReference type="NCBI Taxonomy" id="416441"/>
    <lineage>
        <taxon>Eukaryota</taxon>
        <taxon>Fungi</taxon>
        <taxon>Dikarya</taxon>
        <taxon>Basidiomycota</taxon>
        <taxon>Agaricomycotina</taxon>
        <taxon>Agaricomycetes</taxon>
        <taxon>Russulales</taxon>
        <taxon>Russulaceae</taxon>
        <taxon>Lactarius</taxon>
    </lineage>
</organism>
<evidence type="ECO:0008006" key="3">
    <source>
        <dbReference type="Google" id="ProtNLM"/>
    </source>
</evidence>
<evidence type="ECO:0000313" key="2">
    <source>
        <dbReference type="Proteomes" id="UP001201163"/>
    </source>
</evidence>
<dbReference type="InterPro" id="IPR036404">
    <property type="entry name" value="Jacalin-like_lectin_dom_sf"/>
</dbReference>
<sequence>MSFTVAANIRLAGSAQGNFLDDLTSQNVGQWPKTQAIRKITNVVVYTGDIIDSVRITYDVENGGVISPVTVQHGGNGGIPSLTFAVGGIGLLTADEKLVAVYGSRLVDASPYGNRNIVHLSFVVVNTAGTVPTVQVYTASGVYGAASEKFELAWPLTAASSYTFQPDGMPDAFLQALGFSNALDKANPAVL</sequence>
<comment type="caution">
    <text evidence="1">The sequence shown here is derived from an EMBL/GenBank/DDBJ whole genome shotgun (WGS) entry which is preliminary data.</text>
</comment>
<proteinExistence type="predicted"/>
<protein>
    <recommendedName>
        <fullName evidence="3">Lectin</fullName>
    </recommendedName>
</protein>
<dbReference type="SUPFAM" id="SSF51101">
    <property type="entry name" value="Mannose-binding lectins"/>
    <property type="match status" value="1"/>
</dbReference>